<dbReference type="Proteomes" id="UP001501371">
    <property type="component" value="Unassembled WGS sequence"/>
</dbReference>
<keyword evidence="2" id="KW-1185">Reference proteome</keyword>
<evidence type="ECO:0000313" key="1">
    <source>
        <dbReference type="EMBL" id="GAA1183357.1"/>
    </source>
</evidence>
<comment type="caution">
    <text evidence="1">The sequence shown here is derived from an EMBL/GenBank/DDBJ whole genome shotgun (WGS) entry which is preliminary data.</text>
</comment>
<sequence length="79" mass="8268">MANRGKPFGGKNVKDRCGIALSSKRAGAGIGHEGVGFKSVPHLCDAPEVYSVAREGRRGALSRRSGHLFVLLCGECQGS</sequence>
<dbReference type="EMBL" id="BAAAKV010000043">
    <property type="protein sequence ID" value="GAA1183357.1"/>
    <property type="molecule type" value="Genomic_DNA"/>
</dbReference>
<proteinExistence type="predicted"/>
<evidence type="ECO:0000313" key="2">
    <source>
        <dbReference type="Proteomes" id="UP001501371"/>
    </source>
</evidence>
<gene>
    <name evidence="1" type="ORF">GCM10009654_45970</name>
</gene>
<accession>A0ABP4FIX3</accession>
<name>A0ABP4FIX3_9ACTN</name>
<reference evidence="2" key="1">
    <citation type="journal article" date="2019" name="Int. J. Syst. Evol. Microbiol.">
        <title>The Global Catalogue of Microorganisms (GCM) 10K type strain sequencing project: providing services to taxonomists for standard genome sequencing and annotation.</title>
        <authorList>
            <consortium name="The Broad Institute Genomics Platform"/>
            <consortium name="The Broad Institute Genome Sequencing Center for Infectious Disease"/>
            <person name="Wu L."/>
            <person name="Ma J."/>
        </authorList>
    </citation>
    <scope>NUCLEOTIDE SEQUENCE [LARGE SCALE GENOMIC DNA]</scope>
    <source>
        <strain evidence="2">JCM 12696</strain>
    </source>
</reference>
<protein>
    <submittedName>
        <fullName evidence="1">Uncharacterized protein</fullName>
    </submittedName>
</protein>
<dbReference type="RefSeq" id="WP_344279856.1">
    <property type="nucleotide sequence ID" value="NZ_BAAAKV010000043.1"/>
</dbReference>
<organism evidence="1 2">
    <name type="scientific">Streptomyces hebeiensis</name>
    <dbReference type="NCBI Taxonomy" id="229486"/>
    <lineage>
        <taxon>Bacteria</taxon>
        <taxon>Bacillati</taxon>
        <taxon>Actinomycetota</taxon>
        <taxon>Actinomycetes</taxon>
        <taxon>Kitasatosporales</taxon>
        <taxon>Streptomycetaceae</taxon>
        <taxon>Streptomyces</taxon>
    </lineage>
</organism>